<evidence type="ECO:0000313" key="2">
    <source>
        <dbReference type="EMBL" id="RXF74124.1"/>
    </source>
</evidence>
<dbReference type="OrthoDB" id="9762420at2"/>
<proteinExistence type="predicted"/>
<name>A0A4Q0MKI5_9HYPH</name>
<keyword evidence="3" id="KW-1185">Reference proteome</keyword>
<dbReference type="Pfam" id="PF04717">
    <property type="entry name" value="Phage_base_V"/>
    <property type="match status" value="1"/>
</dbReference>
<dbReference type="RefSeq" id="WP_128776800.1">
    <property type="nucleotide sequence ID" value="NZ_RYFI01000005.1"/>
</dbReference>
<feature type="domain" description="Gp5/Type VI secretion system Vgr protein OB-fold" evidence="1">
    <location>
        <begin position="22"/>
        <end position="96"/>
    </location>
</feature>
<organism evidence="2 3">
    <name type="scientific">Hansschlegelia zhihuaiae</name>
    <dbReference type="NCBI Taxonomy" id="405005"/>
    <lineage>
        <taxon>Bacteria</taxon>
        <taxon>Pseudomonadati</taxon>
        <taxon>Pseudomonadota</taxon>
        <taxon>Alphaproteobacteria</taxon>
        <taxon>Hyphomicrobiales</taxon>
        <taxon>Methylopilaceae</taxon>
        <taxon>Hansschlegelia</taxon>
    </lineage>
</organism>
<evidence type="ECO:0000313" key="3">
    <source>
        <dbReference type="Proteomes" id="UP000289708"/>
    </source>
</evidence>
<dbReference type="SUPFAM" id="SSF69255">
    <property type="entry name" value="gp5 N-terminal domain-like"/>
    <property type="match status" value="1"/>
</dbReference>
<evidence type="ECO:0000259" key="1">
    <source>
        <dbReference type="Pfam" id="PF04717"/>
    </source>
</evidence>
<dbReference type="Proteomes" id="UP000289708">
    <property type="component" value="Unassembled WGS sequence"/>
</dbReference>
<dbReference type="EMBL" id="RYFI01000005">
    <property type="protein sequence ID" value="RXF74124.1"/>
    <property type="molecule type" value="Genomic_DNA"/>
</dbReference>
<accession>A0A4Q0MKI5</accession>
<gene>
    <name evidence="2" type="ORF">EK403_07060</name>
</gene>
<comment type="caution">
    <text evidence="2">The sequence shown here is derived from an EMBL/GenBank/DDBJ whole genome shotgun (WGS) entry which is preliminary data.</text>
</comment>
<dbReference type="Gene3D" id="2.40.50.230">
    <property type="entry name" value="Gp5 N-terminal domain"/>
    <property type="match status" value="1"/>
</dbReference>
<dbReference type="InterPro" id="IPR037026">
    <property type="entry name" value="Vgr_OB-fold_dom_sf"/>
</dbReference>
<reference evidence="2 3" key="1">
    <citation type="submission" date="2018-12" db="EMBL/GenBank/DDBJ databases">
        <title>bacterium Hansschlegelia zhihuaiae S113.</title>
        <authorList>
            <person name="He J."/>
        </authorList>
    </citation>
    <scope>NUCLEOTIDE SEQUENCE [LARGE SCALE GENOMIC DNA]</scope>
    <source>
        <strain evidence="2 3">S 113</strain>
    </source>
</reference>
<sequence length="237" mass="24812">MMAYGERNGPGGDARQKVYGKYRGVVVNNVDPLNLGRVQAMVPEVLGEVPASWAWPCAPVAGLNAGFFAVPMLGSGVWIEFEAGDVSRPIWTGGYWAAGEAPMAPPASPPLPTTKVWRSDFGLAAVMDDLTQTITISDALGVNKIEISVPTGTVTIKGLARVVLDGALIQEGSQAAFHPAVLGDQLMAYLTTLVTLFNTHVHPGEMALGVLPVTPAPPVAPMPPPSPALLSLKVLLE</sequence>
<dbReference type="InterPro" id="IPR006531">
    <property type="entry name" value="Gp5/Vgr_OB"/>
</dbReference>
<protein>
    <recommendedName>
        <fullName evidence="1">Gp5/Type VI secretion system Vgr protein OB-fold domain-containing protein</fullName>
    </recommendedName>
</protein>
<dbReference type="AlphaFoldDB" id="A0A4Q0MKI5"/>